<evidence type="ECO:0000313" key="3">
    <source>
        <dbReference type="Proteomes" id="UP000593572"/>
    </source>
</evidence>
<dbReference type="EMBL" id="JABEZX010000001">
    <property type="protein sequence ID" value="MBA0548948.1"/>
    <property type="molecule type" value="Genomic_DNA"/>
</dbReference>
<organism evidence="2 3">
    <name type="scientific">Gossypium lobatum</name>
    <dbReference type="NCBI Taxonomy" id="34289"/>
    <lineage>
        <taxon>Eukaryota</taxon>
        <taxon>Viridiplantae</taxon>
        <taxon>Streptophyta</taxon>
        <taxon>Embryophyta</taxon>
        <taxon>Tracheophyta</taxon>
        <taxon>Spermatophyta</taxon>
        <taxon>Magnoliopsida</taxon>
        <taxon>eudicotyledons</taxon>
        <taxon>Gunneridae</taxon>
        <taxon>Pentapetalae</taxon>
        <taxon>rosids</taxon>
        <taxon>malvids</taxon>
        <taxon>Malvales</taxon>
        <taxon>Malvaceae</taxon>
        <taxon>Malvoideae</taxon>
        <taxon>Gossypium</taxon>
    </lineage>
</organism>
<gene>
    <name evidence="2" type="ORF">Golob_020010</name>
</gene>
<comment type="caution">
    <text evidence="2">The sequence shown here is derived from an EMBL/GenBank/DDBJ whole genome shotgun (WGS) entry which is preliminary data.</text>
</comment>
<name>A0A7J8L927_9ROSI</name>
<evidence type="ECO:0000256" key="1">
    <source>
        <dbReference type="SAM" id="MobiDB-lite"/>
    </source>
</evidence>
<proteinExistence type="predicted"/>
<protein>
    <recommendedName>
        <fullName evidence="4">DUF4283 domain-containing protein</fullName>
    </recommendedName>
</protein>
<keyword evidence="3" id="KW-1185">Reference proteome</keyword>
<evidence type="ECO:0008006" key="4">
    <source>
        <dbReference type="Google" id="ProtNLM"/>
    </source>
</evidence>
<feature type="region of interest" description="Disordered" evidence="1">
    <location>
        <begin position="1"/>
        <end position="38"/>
    </location>
</feature>
<accession>A0A7J8L927</accession>
<evidence type="ECO:0000313" key="2">
    <source>
        <dbReference type="EMBL" id="MBA0548948.1"/>
    </source>
</evidence>
<sequence length="92" mass="10312">MESGKGDTASVGDNGSRSAKKVRWRSEDPPNPDNPIVNDKSMKVVLNDIQTDDDEYLHAVSRGPWTIFGQYLTVRPWTPSFTTDQEFPTSLL</sequence>
<dbReference type="Proteomes" id="UP000593572">
    <property type="component" value="Unassembled WGS sequence"/>
</dbReference>
<reference evidence="2 3" key="1">
    <citation type="journal article" date="2019" name="Genome Biol. Evol.">
        <title>Insights into the evolution of the New World diploid cottons (Gossypium, subgenus Houzingenia) based on genome sequencing.</title>
        <authorList>
            <person name="Grover C.E."/>
            <person name="Arick M.A. 2nd"/>
            <person name="Thrash A."/>
            <person name="Conover J.L."/>
            <person name="Sanders W.S."/>
            <person name="Peterson D.G."/>
            <person name="Frelichowski J.E."/>
            <person name="Scheffler J.A."/>
            <person name="Scheffler B.E."/>
            <person name="Wendel J.F."/>
        </authorList>
    </citation>
    <scope>NUCLEOTIDE SEQUENCE [LARGE SCALE GENOMIC DNA]</scope>
    <source>
        <strain evidence="2">157</strain>
        <tissue evidence="2">Leaf</tissue>
    </source>
</reference>
<feature type="non-terminal residue" evidence="2">
    <location>
        <position position="1"/>
    </location>
</feature>
<dbReference type="AlphaFoldDB" id="A0A7J8L927"/>